<protein>
    <submittedName>
        <fullName evidence="1">Uncharacterized protein</fullName>
    </submittedName>
</protein>
<evidence type="ECO:0000313" key="2">
    <source>
        <dbReference type="Proteomes" id="UP000198221"/>
    </source>
</evidence>
<dbReference type="AlphaFoldDB" id="A0A1C5I8N9"/>
<dbReference type="EMBL" id="LT607754">
    <property type="protein sequence ID" value="SCG54730.1"/>
    <property type="molecule type" value="Genomic_DNA"/>
</dbReference>
<proteinExistence type="predicted"/>
<keyword evidence="2" id="KW-1185">Reference proteome</keyword>
<name>A0A1C5I8N9_9ACTN</name>
<organism evidence="1 2">
    <name type="scientific">Micromonospora inositola</name>
    <dbReference type="NCBI Taxonomy" id="47865"/>
    <lineage>
        <taxon>Bacteria</taxon>
        <taxon>Bacillati</taxon>
        <taxon>Actinomycetota</taxon>
        <taxon>Actinomycetes</taxon>
        <taxon>Micromonosporales</taxon>
        <taxon>Micromonosporaceae</taxon>
        <taxon>Micromonospora</taxon>
    </lineage>
</organism>
<reference evidence="2" key="1">
    <citation type="submission" date="2016-06" db="EMBL/GenBank/DDBJ databases">
        <authorList>
            <person name="Varghese N."/>
            <person name="Submissions Spin"/>
        </authorList>
    </citation>
    <scope>NUCLEOTIDE SEQUENCE [LARGE SCALE GENOMIC DNA]</scope>
    <source>
        <strain evidence="2">DSM 43819</strain>
    </source>
</reference>
<evidence type="ECO:0000313" key="1">
    <source>
        <dbReference type="EMBL" id="SCG54730.1"/>
    </source>
</evidence>
<gene>
    <name evidence="1" type="ORF">GA0070613_2458</name>
</gene>
<accession>A0A1C5I8N9</accession>
<dbReference type="Proteomes" id="UP000198221">
    <property type="component" value="Chromosome I"/>
</dbReference>
<sequence length="170" mass="17464">MRAVSWHLLVTPLHTAVADDGLEWAAGAESSFGLPEEPPAARELPMVAQVLAAFREAGCHGVPWFQVAGRDVASQLPGCPDPATCASVGGLDLGEVSLGVDGAGGDEPVKLDQAVTDIGFRKPSGGAVLAATVALASQAGPLLVFDDSGEHVFVVSPGDDPTHLAQHWPW</sequence>